<reference evidence="1 2" key="1">
    <citation type="submission" date="2016-08" db="EMBL/GenBank/DDBJ databases">
        <title>Draft genome of Fabibacter sp. strain SK-8.</title>
        <authorList>
            <person name="Wong S.-K."/>
            <person name="Hamasaki K."/>
            <person name="Yoshizawa S."/>
        </authorList>
    </citation>
    <scope>NUCLEOTIDE SEQUENCE [LARGE SCALE GENOMIC DNA]</scope>
    <source>
        <strain evidence="1 2">SK-8</strain>
    </source>
</reference>
<dbReference type="AlphaFoldDB" id="A0A1E5T6G3"/>
<dbReference type="InterPro" id="IPR036410">
    <property type="entry name" value="HSP_DnaJ_Cys-rich_dom_sf"/>
</dbReference>
<dbReference type="EMBL" id="MDGQ01000003">
    <property type="protein sequence ID" value="OEK06950.1"/>
    <property type="molecule type" value="Genomic_DNA"/>
</dbReference>
<dbReference type="RefSeq" id="WP_069834262.1">
    <property type="nucleotide sequence ID" value="NZ_MDGQ01000003.1"/>
</dbReference>
<organism evidence="1 2">
    <name type="scientific">Roseivirga misakiensis</name>
    <dbReference type="NCBI Taxonomy" id="1563681"/>
    <lineage>
        <taxon>Bacteria</taxon>
        <taxon>Pseudomonadati</taxon>
        <taxon>Bacteroidota</taxon>
        <taxon>Cytophagia</taxon>
        <taxon>Cytophagales</taxon>
        <taxon>Roseivirgaceae</taxon>
        <taxon>Roseivirga</taxon>
    </lineage>
</organism>
<dbReference type="SUPFAM" id="SSF57938">
    <property type="entry name" value="DnaJ/Hsp40 cysteine-rich domain"/>
    <property type="match status" value="1"/>
</dbReference>
<dbReference type="Proteomes" id="UP000095552">
    <property type="component" value="Unassembled WGS sequence"/>
</dbReference>
<evidence type="ECO:0000313" key="2">
    <source>
        <dbReference type="Proteomes" id="UP000095552"/>
    </source>
</evidence>
<protein>
    <submittedName>
        <fullName evidence="1">Uncharacterized protein</fullName>
    </submittedName>
</protein>
<dbReference type="STRING" id="1563681.BFP71_04650"/>
<keyword evidence="2" id="KW-1185">Reference proteome</keyword>
<sequence>MAAIKIHYFKGLKAYYARFGRKWVVEENGQRTSFNSFEDMISEYPILMELPVMQVAALRRMRGKYKPAMKRKGKPPINVRITVVREKLVTCYYCSGKGEVFDGFVCPNCNGKKQFLVTTRGLG</sequence>
<comment type="caution">
    <text evidence="1">The sequence shown here is derived from an EMBL/GenBank/DDBJ whole genome shotgun (WGS) entry which is preliminary data.</text>
</comment>
<name>A0A1E5T6G3_9BACT</name>
<gene>
    <name evidence="1" type="ORF">BFP71_04650</name>
</gene>
<dbReference type="Gene3D" id="6.20.20.10">
    <property type="match status" value="1"/>
</dbReference>
<evidence type="ECO:0000313" key="1">
    <source>
        <dbReference type="EMBL" id="OEK06950.1"/>
    </source>
</evidence>
<accession>A0A1E5T6G3</accession>
<proteinExistence type="predicted"/>
<dbReference type="OrthoDB" id="982754at2"/>